<gene>
    <name evidence="2" type="ORF">GUJ93_ZPchr0009g1050</name>
</gene>
<protein>
    <recommendedName>
        <fullName evidence="4">DUF834 domain-containing protein</fullName>
    </recommendedName>
</protein>
<name>A0A8J5RXA8_ZIZPA</name>
<dbReference type="Proteomes" id="UP000729402">
    <property type="component" value="Unassembled WGS sequence"/>
</dbReference>
<comment type="caution">
    <text evidence="2">The sequence shown here is derived from an EMBL/GenBank/DDBJ whole genome shotgun (WGS) entry which is preliminary data.</text>
</comment>
<feature type="region of interest" description="Disordered" evidence="1">
    <location>
        <begin position="19"/>
        <end position="46"/>
    </location>
</feature>
<feature type="compositionally biased region" description="Low complexity" evidence="1">
    <location>
        <begin position="31"/>
        <end position="40"/>
    </location>
</feature>
<accession>A0A8J5RXA8</accession>
<proteinExistence type="predicted"/>
<reference evidence="2" key="2">
    <citation type="submission" date="2021-02" db="EMBL/GenBank/DDBJ databases">
        <authorList>
            <person name="Kimball J.A."/>
            <person name="Haas M.W."/>
            <person name="Macchietto M."/>
            <person name="Kono T."/>
            <person name="Duquette J."/>
            <person name="Shao M."/>
        </authorList>
    </citation>
    <scope>NUCLEOTIDE SEQUENCE</scope>
    <source>
        <tissue evidence="2">Fresh leaf tissue</tissue>
    </source>
</reference>
<evidence type="ECO:0008006" key="4">
    <source>
        <dbReference type="Google" id="ProtNLM"/>
    </source>
</evidence>
<dbReference type="EMBL" id="JAAALK010000289">
    <property type="protein sequence ID" value="KAG8051100.1"/>
    <property type="molecule type" value="Genomic_DNA"/>
</dbReference>
<evidence type="ECO:0000313" key="3">
    <source>
        <dbReference type="Proteomes" id="UP000729402"/>
    </source>
</evidence>
<sequence length="88" mass="9182">MRALTRCSGSALGDWEVEDVVADGDPKPRRATATPSPADATSRRSEEICVGETTPRQLAVVGGAAVSGAAVKCEAAARLEKWSLREKG</sequence>
<dbReference type="AlphaFoldDB" id="A0A8J5RXA8"/>
<keyword evidence="3" id="KW-1185">Reference proteome</keyword>
<evidence type="ECO:0000313" key="2">
    <source>
        <dbReference type="EMBL" id="KAG8051100.1"/>
    </source>
</evidence>
<organism evidence="2 3">
    <name type="scientific">Zizania palustris</name>
    <name type="common">Northern wild rice</name>
    <dbReference type="NCBI Taxonomy" id="103762"/>
    <lineage>
        <taxon>Eukaryota</taxon>
        <taxon>Viridiplantae</taxon>
        <taxon>Streptophyta</taxon>
        <taxon>Embryophyta</taxon>
        <taxon>Tracheophyta</taxon>
        <taxon>Spermatophyta</taxon>
        <taxon>Magnoliopsida</taxon>
        <taxon>Liliopsida</taxon>
        <taxon>Poales</taxon>
        <taxon>Poaceae</taxon>
        <taxon>BOP clade</taxon>
        <taxon>Oryzoideae</taxon>
        <taxon>Oryzeae</taxon>
        <taxon>Zizaniinae</taxon>
        <taxon>Zizania</taxon>
    </lineage>
</organism>
<reference evidence="2" key="1">
    <citation type="journal article" date="2021" name="bioRxiv">
        <title>Whole Genome Assembly and Annotation of Northern Wild Rice, Zizania palustris L., Supports a Whole Genome Duplication in the Zizania Genus.</title>
        <authorList>
            <person name="Haas M."/>
            <person name="Kono T."/>
            <person name="Macchietto M."/>
            <person name="Millas R."/>
            <person name="McGilp L."/>
            <person name="Shao M."/>
            <person name="Duquette J."/>
            <person name="Hirsch C.N."/>
            <person name="Kimball J."/>
        </authorList>
    </citation>
    <scope>NUCLEOTIDE SEQUENCE</scope>
    <source>
        <tissue evidence="2">Fresh leaf tissue</tissue>
    </source>
</reference>
<evidence type="ECO:0000256" key="1">
    <source>
        <dbReference type="SAM" id="MobiDB-lite"/>
    </source>
</evidence>